<evidence type="ECO:0000256" key="5">
    <source>
        <dbReference type="ARBA" id="ARBA00023136"/>
    </source>
</evidence>
<feature type="transmembrane region" description="Helical" evidence="6">
    <location>
        <begin position="280"/>
        <end position="300"/>
    </location>
</feature>
<feature type="transmembrane region" description="Helical" evidence="6">
    <location>
        <begin position="216"/>
        <end position="238"/>
    </location>
</feature>
<feature type="transmembrane region" description="Helical" evidence="6">
    <location>
        <begin position="244"/>
        <end position="268"/>
    </location>
</feature>
<dbReference type="PANTHER" id="PTHR30250:SF11">
    <property type="entry name" value="O-ANTIGEN TRANSPORTER-RELATED"/>
    <property type="match status" value="1"/>
</dbReference>
<feature type="transmembrane region" description="Helical" evidence="6">
    <location>
        <begin position="320"/>
        <end position="337"/>
    </location>
</feature>
<feature type="transmembrane region" description="Helical" evidence="6">
    <location>
        <begin position="375"/>
        <end position="394"/>
    </location>
</feature>
<keyword evidence="3 6" id="KW-0812">Transmembrane</keyword>
<dbReference type="EMBL" id="JAYFSI010000005">
    <property type="protein sequence ID" value="MEA5362329.1"/>
    <property type="molecule type" value="Genomic_DNA"/>
</dbReference>
<evidence type="ECO:0000313" key="8">
    <source>
        <dbReference type="Proteomes" id="UP001304298"/>
    </source>
</evidence>
<organism evidence="7 8">
    <name type="scientific">Amycolatopsis heterodermiae</name>
    <dbReference type="NCBI Taxonomy" id="3110235"/>
    <lineage>
        <taxon>Bacteria</taxon>
        <taxon>Bacillati</taxon>
        <taxon>Actinomycetota</taxon>
        <taxon>Actinomycetes</taxon>
        <taxon>Pseudonocardiales</taxon>
        <taxon>Pseudonocardiaceae</taxon>
        <taxon>Amycolatopsis</taxon>
    </lineage>
</organism>
<dbReference type="InterPro" id="IPR050833">
    <property type="entry name" value="Poly_Biosynth_Transport"/>
</dbReference>
<keyword evidence="2" id="KW-1003">Cell membrane</keyword>
<evidence type="ECO:0000256" key="6">
    <source>
        <dbReference type="SAM" id="Phobius"/>
    </source>
</evidence>
<evidence type="ECO:0008006" key="9">
    <source>
        <dbReference type="Google" id="ProtNLM"/>
    </source>
</evidence>
<proteinExistence type="predicted"/>
<evidence type="ECO:0000256" key="2">
    <source>
        <dbReference type="ARBA" id="ARBA00022475"/>
    </source>
</evidence>
<gene>
    <name evidence="7" type="ORF">VA596_22520</name>
</gene>
<dbReference type="RefSeq" id="WP_323329813.1">
    <property type="nucleotide sequence ID" value="NZ_JAYFSI010000005.1"/>
</dbReference>
<feature type="transmembrane region" description="Helical" evidence="6">
    <location>
        <begin position="109"/>
        <end position="134"/>
    </location>
</feature>
<keyword evidence="8" id="KW-1185">Reference proteome</keyword>
<name>A0ABU5R9L1_9PSEU</name>
<comment type="subcellular location">
    <subcellularLocation>
        <location evidence="1">Cell membrane</location>
        <topology evidence="1">Multi-pass membrane protein</topology>
    </subcellularLocation>
</comment>
<comment type="caution">
    <text evidence="7">The sequence shown here is derived from an EMBL/GenBank/DDBJ whole genome shotgun (WGS) entry which is preliminary data.</text>
</comment>
<dbReference type="PANTHER" id="PTHR30250">
    <property type="entry name" value="PST FAMILY PREDICTED COLANIC ACID TRANSPORTER"/>
    <property type="match status" value="1"/>
</dbReference>
<keyword evidence="4 6" id="KW-1133">Transmembrane helix</keyword>
<evidence type="ECO:0000313" key="7">
    <source>
        <dbReference type="EMBL" id="MEA5362329.1"/>
    </source>
</evidence>
<evidence type="ECO:0000256" key="3">
    <source>
        <dbReference type="ARBA" id="ARBA00022692"/>
    </source>
</evidence>
<reference evidence="7 8" key="1">
    <citation type="submission" date="2023-12" db="EMBL/GenBank/DDBJ databases">
        <title>Amycolatopsis sp. V23-08.</title>
        <authorList>
            <person name="Somphong A."/>
        </authorList>
    </citation>
    <scope>NUCLEOTIDE SEQUENCE [LARGE SCALE GENOMIC DNA]</scope>
    <source>
        <strain evidence="7 8">V23-08</strain>
    </source>
</reference>
<accession>A0ABU5R9L1</accession>
<protein>
    <recommendedName>
        <fullName evidence="9">Membrane protein involved in the export of O-antigen and teichoic acid</fullName>
    </recommendedName>
</protein>
<evidence type="ECO:0000256" key="1">
    <source>
        <dbReference type="ARBA" id="ARBA00004651"/>
    </source>
</evidence>
<evidence type="ECO:0000256" key="4">
    <source>
        <dbReference type="ARBA" id="ARBA00022989"/>
    </source>
</evidence>
<dbReference type="Proteomes" id="UP001304298">
    <property type="component" value="Unassembled WGS sequence"/>
</dbReference>
<feature type="transmembrane region" description="Helical" evidence="6">
    <location>
        <begin position="349"/>
        <end position="369"/>
    </location>
</feature>
<sequence>MAQRRTARTTLSGHGFRAVLSAALRVGGGQLVAQALTGIQLLVVARHTGTAAFGEAAAWYGVASALVPLCDFGASARLLRDGGRLGGPPPGAGRLLVVRKSAVLAGPTAVVLLVSAVLGLPVMLVGLAVAYGVARAALLVVQADWQLRGRAGVAAGVAAGERLVALVAGLSLTAAGVPAAAALLGGLLAGTAVMLTRRAPFEPGPATGPIRYGLRFAGAGVAGNLALLDTVVVTAVAGPVQAGYYALGARLLGPLLVLVTAAGTAVLPSLATGAPAAVRVVRLIGVTSAVASAAVFLTAGRLVPLVAGPAFAAAVPAVRWYLAALVCVVAAQLLVLLRQARGDEVAMSILLPAGVATGLAAIAVGAHTGGAAGAAAGYAAACVVVLGVLTWRHFSRRDDTARQ</sequence>
<feature type="transmembrane region" description="Helical" evidence="6">
    <location>
        <begin position="172"/>
        <end position="195"/>
    </location>
</feature>
<keyword evidence="5 6" id="KW-0472">Membrane</keyword>